<dbReference type="GO" id="GO:0005634">
    <property type="term" value="C:nucleus"/>
    <property type="evidence" value="ECO:0007669"/>
    <property type="project" value="TreeGrafter"/>
</dbReference>
<dbReference type="EMBL" id="CADEPI010000071">
    <property type="protein sequence ID" value="CAB3372284.1"/>
    <property type="molecule type" value="Genomic_DNA"/>
</dbReference>
<dbReference type="GO" id="GO:1990404">
    <property type="term" value="F:NAD+-protein mono-ADP-ribosyltransferase activity"/>
    <property type="evidence" value="ECO:0007669"/>
    <property type="project" value="TreeGrafter"/>
</dbReference>
<evidence type="ECO:0000259" key="2">
    <source>
        <dbReference type="PROSITE" id="PS51059"/>
    </source>
</evidence>
<evidence type="ECO:0000313" key="3">
    <source>
        <dbReference type="EMBL" id="CAB3372284.1"/>
    </source>
</evidence>
<dbReference type="InterPro" id="IPR012317">
    <property type="entry name" value="Poly(ADP-ribose)pol_cat_dom"/>
</dbReference>
<dbReference type="AlphaFoldDB" id="A0A8S1CW44"/>
<dbReference type="Proteomes" id="UP000494165">
    <property type="component" value="Unassembled WGS sequence"/>
</dbReference>
<dbReference type="Pfam" id="PF00644">
    <property type="entry name" value="PARP"/>
    <property type="match status" value="1"/>
</dbReference>
<organism evidence="3 4">
    <name type="scientific">Cloeon dipterum</name>
    <dbReference type="NCBI Taxonomy" id="197152"/>
    <lineage>
        <taxon>Eukaryota</taxon>
        <taxon>Metazoa</taxon>
        <taxon>Ecdysozoa</taxon>
        <taxon>Arthropoda</taxon>
        <taxon>Hexapoda</taxon>
        <taxon>Insecta</taxon>
        <taxon>Pterygota</taxon>
        <taxon>Palaeoptera</taxon>
        <taxon>Ephemeroptera</taxon>
        <taxon>Pisciforma</taxon>
        <taxon>Baetidae</taxon>
        <taxon>Cloeon</taxon>
    </lineage>
</organism>
<dbReference type="PANTHER" id="PTHR45740">
    <property type="entry name" value="POLY [ADP-RIBOSE] POLYMERASE"/>
    <property type="match status" value="1"/>
</dbReference>
<keyword evidence="1" id="KW-0328">Glycosyltransferase</keyword>
<reference evidence="3 4" key="1">
    <citation type="submission" date="2020-04" db="EMBL/GenBank/DDBJ databases">
        <authorList>
            <person name="Alioto T."/>
            <person name="Alioto T."/>
            <person name="Gomez Garrido J."/>
        </authorList>
    </citation>
    <scope>NUCLEOTIDE SEQUENCE [LARGE SCALE GENOMIC DNA]</scope>
</reference>
<keyword evidence="1" id="KW-0520">NAD</keyword>
<gene>
    <name evidence="3" type="ORF">CLODIP_2_CD13288</name>
</gene>
<sequence>MSNQWVEGYTLEEVETSHKDYGWIVSKVKKSGGTFNIKKVFRIKNSSTWNAYQMTREAIFYEMGRKRVPEQRLFHGSPWAMQIAEQGFKIEYARSSGACGAGIYFSSKSSESYQYSCKNGSQTNVYLLVCKVALGVTVSGNRLEAGTHSVISGTKHVIYNETQAYPSYLIQII</sequence>
<dbReference type="OrthoDB" id="4772757at2759"/>
<comment type="caution">
    <text evidence="3">The sequence shown here is derived from an EMBL/GenBank/DDBJ whole genome shotgun (WGS) entry which is preliminary data.</text>
</comment>
<accession>A0A8S1CW44</accession>
<dbReference type="PANTHER" id="PTHR45740:SF2">
    <property type="entry name" value="POLY [ADP-RIBOSE] POLYMERASE"/>
    <property type="match status" value="1"/>
</dbReference>
<dbReference type="InterPro" id="IPR051712">
    <property type="entry name" value="ARTD-AVP"/>
</dbReference>
<protein>
    <recommendedName>
        <fullName evidence="1">Poly [ADP-ribose] polymerase</fullName>
        <shortName evidence="1">PARP</shortName>
        <ecNumber evidence="1">2.4.2.-</ecNumber>
    </recommendedName>
</protein>
<proteinExistence type="predicted"/>
<dbReference type="SUPFAM" id="SSF56399">
    <property type="entry name" value="ADP-ribosylation"/>
    <property type="match status" value="1"/>
</dbReference>
<evidence type="ECO:0000256" key="1">
    <source>
        <dbReference type="RuleBase" id="RU362114"/>
    </source>
</evidence>
<dbReference type="GO" id="GO:0003950">
    <property type="term" value="F:NAD+ poly-ADP-ribosyltransferase activity"/>
    <property type="evidence" value="ECO:0007669"/>
    <property type="project" value="UniProtKB-UniRule"/>
</dbReference>
<dbReference type="PROSITE" id="PS51059">
    <property type="entry name" value="PARP_CATALYTIC"/>
    <property type="match status" value="1"/>
</dbReference>
<dbReference type="Gene3D" id="3.90.228.10">
    <property type="match status" value="1"/>
</dbReference>
<keyword evidence="1" id="KW-0808">Transferase</keyword>
<name>A0A8S1CW44_9INSE</name>
<evidence type="ECO:0000313" key="4">
    <source>
        <dbReference type="Proteomes" id="UP000494165"/>
    </source>
</evidence>
<feature type="domain" description="PARP catalytic" evidence="2">
    <location>
        <begin position="1"/>
        <end position="173"/>
    </location>
</feature>
<keyword evidence="4" id="KW-1185">Reference proteome</keyword>
<dbReference type="EC" id="2.4.2.-" evidence="1"/>